<dbReference type="SMART" id="SM00855">
    <property type="entry name" value="PGAM"/>
    <property type="match status" value="1"/>
</dbReference>
<dbReference type="InterPro" id="IPR013078">
    <property type="entry name" value="His_Pase_superF_clade-1"/>
</dbReference>
<keyword evidence="3" id="KW-1185">Reference proteome</keyword>
<proteinExistence type="predicted"/>
<keyword evidence="1" id="KW-0378">Hydrolase</keyword>
<accession>A0ABU2WNI9</accession>
<dbReference type="PANTHER" id="PTHR20935">
    <property type="entry name" value="PHOSPHOGLYCERATE MUTASE-RELATED"/>
    <property type="match status" value="1"/>
</dbReference>
<dbReference type="Proteomes" id="UP001254608">
    <property type="component" value="Unassembled WGS sequence"/>
</dbReference>
<sequence>MSRLILMRHGQASFTGEVYDALSPLGFEQATQVGRWWKTHKPVPDEVWTGPLRRQRETAESLAQASWPAVRNEVRLDEFADRDAILDSPEARRLLAQQRLGEVADRIQAYQSAIEAWTAGRVQLPGTLPIETFRARIAAWLEECLSRTGSGRTVLAVTSAGVIATAVAALLEAPNPAIPRVLRVLRNASMTEILFSGSMRSLNSINDVQALSEQQLTLM</sequence>
<evidence type="ECO:0000256" key="1">
    <source>
        <dbReference type="ARBA" id="ARBA00022801"/>
    </source>
</evidence>
<comment type="caution">
    <text evidence="2">The sequence shown here is derived from an EMBL/GenBank/DDBJ whole genome shotgun (WGS) entry which is preliminary data.</text>
</comment>
<dbReference type="Pfam" id="PF00300">
    <property type="entry name" value="His_Phos_1"/>
    <property type="match status" value="1"/>
</dbReference>
<evidence type="ECO:0000313" key="2">
    <source>
        <dbReference type="EMBL" id="MDT0498657.1"/>
    </source>
</evidence>
<reference evidence="2 3" key="1">
    <citation type="submission" date="2023-09" db="EMBL/GenBank/DDBJ databases">
        <authorList>
            <person name="Rey-Velasco X."/>
        </authorList>
    </citation>
    <scope>NUCLEOTIDE SEQUENCE [LARGE SCALE GENOMIC DNA]</scope>
    <source>
        <strain evidence="2 3">W345</strain>
    </source>
</reference>
<dbReference type="Gene3D" id="3.40.50.1240">
    <property type="entry name" value="Phosphoglycerate mutase-like"/>
    <property type="match status" value="1"/>
</dbReference>
<dbReference type="SUPFAM" id="SSF53254">
    <property type="entry name" value="Phosphoglycerate mutase-like"/>
    <property type="match status" value="1"/>
</dbReference>
<protein>
    <submittedName>
        <fullName evidence="2">Histidine phosphatase family protein</fullName>
    </submittedName>
</protein>
<dbReference type="RefSeq" id="WP_311366069.1">
    <property type="nucleotide sequence ID" value="NZ_JAVRIC010000024.1"/>
</dbReference>
<name>A0ABU2WNI9_9GAMM</name>
<dbReference type="InterPro" id="IPR051021">
    <property type="entry name" value="Mito_Ser/Thr_phosphatase"/>
</dbReference>
<dbReference type="CDD" id="cd07067">
    <property type="entry name" value="HP_PGM_like"/>
    <property type="match status" value="1"/>
</dbReference>
<organism evidence="2 3">
    <name type="scientific">Banduia mediterranea</name>
    <dbReference type="NCBI Taxonomy" id="3075609"/>
    <lineage>
        <taxon>Bacteria</taxon>
        <taxon>Pseudomonadati</taxon>
        <taxon>Pseudomonadota</taxon>
        <taxon>Gammaproteobacteria</taxon>
        <taxon>Nevskiales</taxon>
        <taxon>Algiphilaceae</taxon>
        <taxon>Banduia</taxon>
    </lineage>
</organism>
<evidence type="ECO:0000313" key="3">
    <source>
        <dbReference type="Proteomes" id="UP001254608"/>
    </source>
</evidence>
<dbReference type="InterPro" id="IPR029033">
    <property type="entry name" value="His_PPase_superfam"/>
</dbReference>
<dbReference type="EMBL" id="JAVRIC010000024">
    <property type="protein sequence ID" value="MDT0498657.1"/>
    <property type="molecule type" value="Genomic_DNA"/>
</dbReference>
<dbReference type="PANTHER" id="PTHR20935:SF0">
    <property type="entry name" value="SERINE_THREONINE-PROTEIN PHOSPHATASE PGAM5, MITOCHONDRIAL"/>
    <property type="match status" value="1"/>
</dbReference>
<gene>
    <name evidence="2" type="ORF">RM530_15010</name>
</gene>